<name>A0A0G4ID65_9ALVE</name>
<evidence type="ECO:0000256" key="1">
    <source>
        <dbReference type="SAM" id="MobiDB-lite"/>
    </source>
</evidence>
<protein>
    <submittedName>
        <fullName evidence="2">Uncharacterized protein</fullName>
    </submittedName>
</protein>
<dbReference type="AlphaFoldDB" id="A0A0G4ID65"/>
<dbReference type="VEuPathDB" id="CryptoDB:Cvel_13277"/>
<accession>A0A0G4ID65</accession>
<feature type="compositionally biased region" description="Gly residues" evidence="1">
    <location>
        <begin position="639"/>
        <end position="651"/>
    </location>
</feature>
<feature type="region of interest" description="Disordered" evidence="1">
    <location>
        <begin position="584"/>
        <end position="604"/>
    </location>
</feature>
<reference evidence="2" key="1">
    <citation type="submission" date="2014-11" db="EMBL/GenBank/DDBJ databases">
        <authorList>
            <person name="Otto D Thomas"/>
            <person name="Naeem Raeece"/>
        </authorList>
    </citation>
    <scope>NUCLEOTIDE SEQUENCE</scope>
</reference>
<dbReference type="EMBL" id="CDMZ01005844">
    <property type="protein sequence ID" value="CEM55122.1"/>
    <property type="molecule type" value="Genomic_DNA"/>
</dbReference>
<feature type="compositionally biased region" description="Gly residues" evidence="1">
    <location>
        <begin position="492"/>
        <end position="549"/>
    </location>
</feature>
<proteinExistence type="predicted"/>
<gene>
    <name evidence="2" type="ORF">Cvel_13277</name>
</gene>
<feature type="region of interest" description="Disordered" evidence="1">
    <location>
        <begin position="488"/>
        <end position="549"/>
    </location>
</feature>
<feature type="region of interest" description="Disordered" evidence="1">
    <location>
        <begin position="638"/>
        <end position="680"/>
    </location>
</feature>
<feature type="compositionally biased region" description="Basic and acidic residues" evidence="1">
    <location>
        <begin position="664"/>
        <end position="678"/>
    </location>
</feature>
<evidence type="ECO:0000313" key="2">
    <source>
        <dbReference type="EMBL" id="CEM55122.1"/>
    </source>
</evidence>
<organism evidence="2">
    <name type="scientific">Chromera velia CCMP2878</name>
    <dbReference type="NCBI Taxonomy" id="1169474"/>
    <lineage>
        <taxon>Eukaryota</taxon>
        <taxon>Sar</taxon>
        <taxon>Alveolata</taxon>
        <taxon>Colpodellida</taxon>
        <taxon>Chromeraceae</taxon>
        <taxon>Chromera</taxon>
    </lineage>
</organism>
<feature type="compositionally biased region" description="Gly residues" evidence="1">
    <location>
        <begin position="584"/>
        <end position="596"/>
    </location>
</feature>
<sequence length="718" mass="75609">MNKRNITAASEVETLVEHKDYESVEPFEAVVKRAKAESLRSLDNSIDIRLGGFKRNEPMFPVQCRLDSLTDFKPCVYLFQSAGAEGGQFLPLWPTKERQDLENAQCLNLERKQTWKQFGRDMDNFGTNGTFALTSLRLQAKVGIELYETNNCSSWRDSLALDVKQLNGSDFSIDFVESRLPLYRWRYTNNFVEKDTQVFNLATPAYTNLEPACPCPTLTDHGAIYPPTDDEIVIRHWDSLAANGLLSSALTDWEKGAVVRFLANPYIPAEPKHAVLTRFMSDEYHLPKSCLDEDLQIGEGFDDCAEEVKTEMMNQVWGPLVDEGPKNLEMPFPPPCTPRFSPISRRFRSAKVVVNFKVSDFSQMTSKEDECADSPVCAAMGVGAGDCGKTFGEVAQGKEANPPTNDLTFGREASSDCPLPCGPTACCNVEPDQCNWHPVGGFSCSASESFLPGGGGGAVSASAGETLEENGEVDKFMGWGWRRRRWGRRGRWGTGRGGGRWGGGGGGRWGGGGGRGGGGRGGGGGGSGGGRGGGGSGSGQGGAGVGGNGVGGSGGDVVFPPGTTIIVGEGGSLVIVGGQGGDGVGGAGTGGSGAGAPGDNKQNSGADTVQAMGDAEVSDALLEMGAVEENTDVLDEALGEGGATGGEGRGNISGPLEGQTARPSSRDRTAMRQAEQSERVFWLPGGRARLRGAKSGDDSSMDVRLVVEGDSGDGTVSV</sequence>